<sequence length="171" mass="18711">MKKIIILLTILITGVAGYSYTYAASPTEKETDLQVAVISNLQGENGRQAAVLHFTVKLNQDQILAKDHGFVIEGIEGWKPDGHSLKQDGIYQEIDYTGNVKEGLTIAVNPSLHTSDDGYIEGKIDLIQTEGQSSEGALRAAASVSFHYRSYVNDFTITDSVSWENKSAEES</sequence>
<protein>
    <submittedName>
        <fullName evidence="1">Uncharacterized protein</fullName>
    </submittedName>
</protein>
<gene>
    <name evidence="1" type="ORF">ACFS5P_10430</name>
</gene>
<proteinExistence type="predicted"/>
<dbReference type="RefSeq" id="WP_204728853.1">
    <property type="nucleotide sequence ID" value="NZ_JAFBDK010000005.1"/>
</dbReference>
<evidence type="ECO:0000313" key="2">
    <source>
        <dbReference type="Proteomes" id="UP001597561"/>
    </source>
</evidence>
<reference evidence="2" key="1">
    <citation type="journal article" date="2019" name="Int. J. Syst. Evol. Microbiol.">
        <title>The Global Catalogue of Microorganisms (GCM) 10K type strain sequencing project: providing services to taxonomists for standard genome sequencing and annotation.</title>
        <authorList>
            <consortium name="The Broad Institute Genomics Platform"/>
            <consortium name="The Broad Institute Genome Sequencing Center for Infectious Disease"/>
            <person name="Wu L."/>
            <person name="Ma J."/>
        </authorList>
    </citation>
    <scope>NUCLEOTIDE SEQUENCE [LARGE SCALE GENOMIC DNA]</scope>
    <source>
        <strain evidence="2">KCTC 13528</strain>
    </source>
</reference>
<dbReference type="EMBL" id="JBHUPG010000019">
    <property type="protein sequence ID" value="MFD2912290.1"/>
    <property type="molecule type" value="Genomic_DNA"/>
</dbReference>
<dbReference type="Proteomes" id="UP001597561">
    <property type="component" value="Unassembled WGS sequence"/>
</dbReference>
<evidence type="ECO:0000313" key="1">
    <source>
        <dbReference type="EMBL" id="MFD2912290.1"/>
    </source>
</evidence>
<name>A0ABW5ZIW9_9BACL</name>
<keyword evidence="2" id="KW-1185">Reference proteome</keyword>
<accession>A0ABW5ZIW9</accession>
<comment type="caution">
    <text evidence="1">The sequence shown here is derived from an EMBL/GenBank/DDBJ whole genome shotgun (WGS) entry which is preliminary data.</text>
</comment>
<organism evidence="1 2">
    <name type="scientific">Jeotgalibacillus terrae</name>
    <dbReference type="NCBI Taxonomy" id="587735"/>
    <lineage>
        <taxon>Bacteria</taxon>
        <taxon>Bacillati</taxon>
        <taxon>Bacillota</taxon>
        <taxon>Bacilli</taxon>
        <taxon>Bacillales</taxon>
        <taxon>Caryophanaceae</taxon>
        <taxon>Jeotgalibacillus</taxon>
    </lineage>
</organism>